<feature type="domain" description="Amidase" evidence="7">
    <location>
        <begin position="77"/>
        <end position="484"/>
    </location>
</feature>
<reference evidence="8" key="1">
    <citation type="submission" date="2023-04" db="EMBL/GenBank/DDBJ databases">
        <title>Aspergillus oryzae NBRC 4228.</title>
        <authorList>
            <person name="Ichikawa N."/>
            <person name="Sato H."/>
            <person name="Tonouchi N."/>
        </authorList>
    </citation>
    <scope>NUCLEOTIDE SEQUENCE</scope>
    <source>
        <strain evidence="8">NBRC 4228</strain>
    </source>
</reference>
<evidence type="ECO:0000256" key="5">
    <source>
        <dbReference type="PIRSR" id="PIRSR001221-1"/>
    </source>
</evidence>
<protein>
    <recommendedName>
        <fullName evidence="3">amidase</fullName>
        <ecNumber evidence="3">3.5.1.4</ecNumber>
    </recommendedName>
</protein>
<name>A0AAN4YYW6_ASPOZ</name>
<feature type="active site" description="Acyl-ester intermediate" evidence="5">
    <location>
        <position position="227"/>
    </location>
</feature>
<sequence length="510" mass="55572">MTNTTYEQLGDLKRRSILGAIPAKWRLQNPIPQADELRDVTGAYIQQFLTPQEIEITETDAAGITEQTTSGSWTAVEVAEAFCHRAALAHQLDAKRLDAYFAEHKKPIGPLHGLPISLKDQFHVKGVETTMGYVGWIGTFQGKKDDPRRATFESELVKELRNLGAVLYCKTSVPATLMAGETVNNIISYTWNPKNRLLSSGGSSGGEGALIALKGSPGGFGTDIGGSIRIPAVFNGVFGIRPSSGRMPYEGAANSIDGQNMILSVVGPLATTARSLTLLFKTVLSQQPWYHDPLVLELPWRADVEERTRALIRKSADGSPSLAFAIMRHDGMVRPHPPIARAVEIVEQTLKRLGHKVTQNLKGQGGRVCVADGGADIAHHLGLSGEPKSLQCIVGEGIPHMSALEIAALNVEKRQYQKLYMDYWNSTAEITGTGRPVDGVICPCAPHAAVIPHKYAHVGYTAFVNLLDYTSVVFPVTQADKKVDVPEPKDDFLSEIDKIVHEQCEFSFFV</sequence>
<dbReference type="Proteomes" id="UP001165205">
    <property type="component" value="Unassembled WGS sequence"/>
</dbReference>
<dbReference type="SUPFAM" id="SSF75304">
    <property type="entry name" value="Amidase signature (AS) enzymes"/>
    <property type="match status" value="1"/>
</dbReference>
<organism evidence="8 9">
    <name type="scientific">Aspergillus oryzae</name>
    <name type="common">Yellow koji mold</name>
    <dbReference type="NCBI Taxonomy" id="5062"/>
    <lineage>
        <taxon>Eukaryota</taxon>
        <taxon>Fungi</taxon>
        <taxon>Dikarya</taxon>
        <taxon>Ascomycota</taxon>
        <taxon>Pezizomycotina</taxon>
        <taxon>Eurotiomycetes</taxon>
        <taxon>Eurotiomycetidae</taxon>
        <taxon>Eurotiales</taxon>
        <taxon>Aspergillaceae</taxon>
        <taxon>Aspergillus</taxon>
        <taxon>Aspergillus subgen. Circumdati</taxon>
    </lineage>
</organism>
<dbReference type="PIRSF" id="PIRSF001221">
    <property type="entry name" value="Amidase_fungi"/>
    <property type="match status" value="1"/>
</dbReference>
<evidence type="ECO:0000256" key="2">
    <source>
        <dbReference type="ARBA" id="ARBA00009199"/>
    </source>
</evidence>
<evidence type="ECO:0000259" key="7">
    <source>
        <dbReference type="Pfam" id="PF01425"/>
    </source>
</evidence>
<evidence type="ECO:0000256" key="6">
    <source>
        <dbReference type="PIRSR" id="PIRSR001221-2"/>
    </source>
</evidence>
<evidence type="ECO:0000313" key="9">
    <source>
        <dbReference type="Proteomes" id="UP001165205"/>
    </source>
</evidence>
<accession>A0AAN4YYW6</accession>
<dbReference type="AlphaFoldDB" id="A0AAN4YYW6"/>
<feature type="active site" description="Charge relay system" evidence="5">
    <location>
        <position position="203"/>
    </location>
</feature>
<evidence type="ECO:0000313" key="8">
    <source>
        <dbReference type="EMBL" id="GMG37170.1"/>
    </source>
</evidence>
<dbReference type="InterPro" id="IPR020556">
    <property type="entry name" value="Amidase_CS"/>
</dbReference>
<dbReference type="GO" id="GO:0004040">
    <property type="term" value="F:amidase activity"/>
    <property type="evidence" value="ECO:0007669"/>
    <property type="project" value="UniProtKB-EC"/>
</dbReference>
<proteinExistence type="inferred from homology"/>
<dbReference type="EMBL" id="BSYA01000227">
    <property type="protein sequence ID" value="GMG37170.1"/>
    <property type="molecule type" value="Genomic_DNA"/>
</dbReference>
<dbReference type="InterPro" id="IPR036928">
    <property type="entry name" value="AS_sf"/>
</dbReference>
<comment type="catalytic activity">
    <reaction evidence="1">
        <text>a monocarboxylic acid amide + H2O = a monocarboxylate + NH4(+)</text>
        <dbReference type="Rhea" id="RHEA:12020"/>
        <dbReference type="ChEBI" id="CHEBI:15377"/>
        <dbReference type="ChEBI" id="CHEBI:28938"/>
        <dbReference type="ChEBI" id="CHEBI:35757"/>
        <dbReference type="ChEBI" id="CHEBI:83628"/>
        <dbReference type="EC" id="3.5.1.4"/>
    </reaction>
</comment>
<evidence type="ECO:0000256" key="4">
    <source>
        <dbReference type="ARBA" id="ARBA00022801"/>
    </source>
</evidence>
<comment type="similarity">
    <text evidence="2">Belongs to the amidase family.</text>
</comment>
<dbReference type="Gene3D" id="3.90.1300.10">
    <property type="entry name" value="Amidase signature (AS) domain"/>
    <property type="match status" value="1"/>
</dbReference>
<comment type="caution">
    <text evidence="8">The sequence shown here is derived from an EMBL/GenBank/DDBJ whole genome shotgun (WGS) entry which is preliminary data.</text>
</comment>
<keyword evidence="4" id="KW-0378">Hydrolase</keyword>
<dbReference type="EC" id="3.5.1.4" evidence="3"/>
<gene>
    <name evidence="8" type="ORF">Aory04_001208200</name>
</gene>
<dbReference type="PANTHER" id="PTHR46072">
    <property type="entry name" value="AMIDASE-RELATED-RELATED"/>
    <property type="match status" value="1"/>
</dbReference>
<evidence type="ECO:0000256" key="3">
    <source>
        <dbReference type="ARBA" id="ARBA00012922"/>
    </source>
</evidence>
<dbReference type="PROSITE" id="PS00571">
    <property type="entry name" value="AMIDASES"/>
    <property type="match status" value="1"/>
</dbReference>
<feature type="binding site" evidence="6">
    <location>
        <position position="203"/>
    </location>
    <ligand>
        <name>substrate</name>
    </ligand>
</feature>
<dbReference type="Pfam" id="PF01425">
    <property type="entry name" value="Amidase"/>
    <property type="match status" value="1"/>
</dbReference>
<feature type="binding site" evidence="6">
    <location>
        <begin position="224"/>
        <end position="227"/>
    </location>
    <ligand>
        <name>substrate</name>
    </ligand>
</feature>
<feature type="binding site" evidence="6">
    <location>
        <position position="177"/>
    </location>
    <ligand>
        <name>substrate</name>
    </ligand>
</feature>
<dbReference type="PANTHER" id="PTHR46072:SF7">
    <property type="entry name" value="AMIDASE"/>
    <property type="match status" value="1"/>
</dbReference>
<evidence type="ECO:0000256" key="1">
    <source>
        <dbReference type="ARBA" id="ARBA00001311"/>
    </source>
</evidence>
<dbReference type="InterPro" id="IPR023631">
    <property type="entry name" value="Amidase_dom"/>
</dbReference>
<feature type="active site" description="Charge relay system" evidence="5">
    <location>
        <position position="119"/>
    </location>
</feature>